<evidence type="ECO:0000256" key="1">
    <source>
        <dbReference type="SAM" id="Phobius"/>
    </source>
</evidence>
<evidence type="ECO:0000313" key="2">
    <source>
        <dbReference type="EMBL" id="BBO75372.1"/>
    </source>
</evidence>
<dbReference type="OrthoDB" id="5415594at2"/>
<gene>
    <name evidence="2" type="ORF">DSCW_27890</name>
</gene>
<proteinExistence type="predicted"/>
<sequence>MTTNHPYNKSLGEIWDFIDRTYCISLAERTDRQASAKAQFESVGLGDKMVFHLAQRHPADCEQGIFQSHQACLKMGLDAGARHILVFEDDVVFGAVDAHRLRQGIAFFKDRSDCQILFLGCLAGRSWTTGAPGVRRVRYSCLAHAYLVKASLARRLAEEPWRGIPWDILLKKNAPNAFALYPSIAFQSNSPSDNHRHRTLETVRRFFGGLRVIQVVNERYNRFRYAIIAAHLLLAGAVLLWLLR</sequence>
<dbReference type="EMBL" id="AP021875">
    <property type="protein sequence ID" value="BBO75372.1"/>
    <property type="molecule type" value="Genomic_DNA"/>
</dbReference>
<dbReference type="AlphaFoldDB" id="A0A5K7Z078"/>
<keyword evidence="1" id="KW-0812">Transmembrane</keyword>
<keyword evidence="3" id="KW-1185">Reference proteome</keyword>
<evidence type="ECO:0008006" key="4">
    <source>
        <dbReference type="Google" id="ProtNLM"/>
    </source>
</evidence>
<dbReference type="KEGG" id="dwd:DSCW_27890"/>
<dbReference type="Proteomes" id="UP000427769">
    <property type="component" value="Chromosome"/>
</dbReference>
<keyword evidence="1" id="KW-1133">Transmembrane helix</keyword>
<organism evidence="2 3">
    <name type="scientific">Desulfosarcina widdelii</name>
    <dbReference type="NCBI Taxonomy" id="947919"/>
    <lineage>
        <taxon>Bacteria</taxon>
        <taxon>Pseudomonadati</taxon>
        <taxon>Thermodesulfobacteriota</taxon>
        <taxon>Desulfobacteria</taxon>
        <taxon>Desulfobacterales</taxon>
        <taxon>Desulfosarcinaceae</taxon>
        <taxon>Desulfosarcina</taxon>
    </lineage>
</organism>
<accession>A0A5K7Z078</accession>
<protein>
    <recommendedName>
        <fullName evidence="4">Glycosyl transferase</fullName>
    </recommendedName>
</protein>
<dbReference type="RefSeq" id="WP_155304300.1">
    <property type="nucleotide sequence ID" value="NZ_AP021875.1"/>
</dbReference>
<reference evidence="2 3" key="1">
    <citation type="submission" date="2019-11" db="EMBL/GenBank/DDBJ databases">
        <title>Comparative genomics of hydrocarbon-degrading Desulfosarcina strains.</title>
        <authorList>
            <person name="Watanabe M."/>
            <person name="Kojima H."/>
            <person name="Fukui M."/>
        </authorList>
    </citation>
    <scope>NUCLEOTIDE SEQUENCE [LARGE SCALE GENOMIC DNA]</scope>
    <source>
        <strain evidence="2 3">PP31</strain>
    </source>
</reference>
<feature type="transmembrane region" description="Helical" evidence="1">
    <location>
        <begin position="223"/>
        <end position="243"/>
    </location>
</feature>
<evidence type="ECO:0000313" key="3">
    <source>
        <dbReference type="Proteomes" id="UP000427769"/>
    </source>
</evidence>
<name>A0A5K7Z078_9BACT</name>
<keyword evidence="1" id="KW-0472">Membrane</keyword>